<sequence length="34" mass="3963">MRESEKEKSRECLQLLIPNDSSPAESHQIKMHIP</sequence>
<accession>A7ZVC8</accession>
<dbReference type="AlphaFoldDB" id="A7ZVC8"/>
<organism evidence="1 2">
    <name type="scientific">Escherichia coli O139:H28 (strain E24377A / ETEC)</name>
    <dbReference type="NCBI Taxonomy" id="331111"/>
    <lineage>
        <taxon>Bacteria</taxon>
        <taxon>Pseudomonadati</taxon>
        <taxon>Pseudomonadota</taxon>
        <taxon>Gammaproteobacteria</taxon>
        <taxon>Enterobacterales</taxon>
        <taxon>Enterobacteriaceae</taxon>
        <taxon>Escherichia</taxon>
    </lineage>
</organism>
<dbReference type="EMBL" id="CP000800">
    <property type="protein sequence ID" value="ABV20201.1"/>
    <property type="molecule type" value="Genomic_DNA"/>
</dbReference>
<gene>
    <name evidence="1" type="ordered locus">EcE24377A_4819</name>
</gene>
<proteinExistence type="predicted"/>
<evidence type="ECO:0000313" key="1">
    <source>
        <dbReference type="EMBL" id="ABV20201.1"/>
    </source>
</evidence>
<dbReference type="Proteomes" id="UP000001122">
    <property type="component" value="Chromosome"/>
</dbReference>
<protein>
    <submittedName>
        <fullName evidence="1">Uncharacterized protein</fullName>
    </submittedName>
</protein>
<keyword evidence="2" id="KW-1185">Reference proteome</keyword>
<reference evidence="2" key="1">
    <citation type="journal article" date="2008" name="J. Bacteriol.">
        <title>The pangenome structure of Escherichia coli: comparative genomic analysis of E. coli commensal and pathogenic isolates.</title>
        <authorList>
            <person name="Rasko D.A."/>
            <person name="Rosovitz M.J."/>
            <person name="Myers G.S."/>
            <person name="Mongodin E.F."/>
            <person name="Fricke W.F."/>
            <person name="Gajer P."/>
            <person name="Crabtree J."/>
            <person name="Sebaihia M."/>
            <person name="Thomson N.R."/>
            <person name="Chaudhuri R."/>
            <person name="Henderson I.R."/>
            <person name="Sperandio V."/>
            <person name="Ravel J."/>
        </authorList>
    </citation>
    <scope>NUCLEOTIDE SEQUENCE [LARGE SCALE GENOMIC DNA]</scope>
    <source>
        <strain evidence="2">E24377A / ETEC</strain>
    </source>
</reference>
<dbReference type="HOGENOM" id="CLU_3373498_0_0_6"/>
<evidence type="ECO:0000313" key="2">
    <source>
        <dbReference type="Proteomes" id="UP000001122"/>
    </source>
</evidence>
<name>A7ZVC8_ECO24</name>
<dbReference type="KEGG" id="ecw:EcE24377A_4819"/>